<dbReference type="AlphaFoldDB" id="A0A5C6VJR9"/>
<organism evidence="2 3">
    <name type="scientific">Luteibaculum oceani</name>
    <dbReference type="NCBI Taxonomy" id="1294296"/>
    <lineage>
        <taxon>Bacteria</taxon>
        <taxon>Pseudomonadati</taxon>
        <taxon>Bacteroidota</taxon>
        <taxon>Flavobacteriia</taxon>
        <taxon>Flavobacteriales</taxon>
        <taxon>Luteibaculaceae</taxon>
        <taxon>Luteibaculum</taxon>
    </lineage>
</organism>
<dbReference type="Gene3D" id="1.10.150.20">
    <property type="entry name" value="5' to 3' exonuclease, C-terminal subdomain"/>
    <property type="match status" value="2"/>
</dbReference>
<evidence type="ECO:0000259" key="1">
    <source>
        <dbReference type="Pfam" id="PF14229"/>
    </source>
</evidence>
<dbReference type="Pfam" id="PF14229">
    <property type="entry name" value="DUF4332"/>
    <property type="match status" value="1"/>
</dbReference>
<evidence type="ECO:0000313" key="2">
    <source>
        <dbReference type="EMBL" id="TXC85220.1"/>
    </source>
</evidence>
<dbReference type="Proteomes" id="UP000321168">
    <property type="component" value="Unassembled WGS sequence"/>
</dbReference>
<proteinExistence type="predicted"/>
<dbReference type="EMBL" id="VORB01000001">
    <property type="protein sequence ID" value="TXC85220.1"/>
    <property type="molecule type" value="Genomic_DNA"/>
</dbReference>
<sequence>MSKKISEIEGIGPALSEKLAKAGVKTVEALLEKGSTKAGRKTLAAESGIDEGKILDFVNMADLFRIKGVGSQFAELLKASGVDTIKELRNRNPENLHEKLVEIQAAKKITRTVPGKSQVEGFVSQAKQLNPVVTY</sequence>
<accession>A0A5C6VJR9</accession>
<keyword evidence="3" id="KW-1185">Reference proteome</keyword>
<protein>
    <submittedName>
        <fullName evidence="2">DUF4332 domain-containing protein</fullName>
    </submittedName>
</protein>
<feature type="domain" description="DUF4332" evidence="1">
    <location>
        <begin position="9"/>
        <end position="129"/>
    </location>
</feature>
<gene>
    <name evidence="2" type="ORF">FRX97_00945</name>
</gene>
<dbReference type="InterPro" id="IPR025567">
    <property type="entry name" value="DUF4332"/>
</dbReference>
<dbReference type="OrthoDB" id="9794786at2"/>
<evidence type="ECO:0000313" key="3">
    <source>
        <dbReference type="Proteomes" id="UP000321168"/>
    </source>
</evidence>
<name>A0A5C6VJR9_9FLAO</name>
<comment type="caution">
    <text evidence="2">The sequence shown here is derived from an EMBL/GenBank/DDBJ whole genome shotgun (WGS) entry which is preliminary data.</text>
</comment>
<dbReference type="RefSeq" id="WP_147012442.1">
    <property type="nucleotide sequence ID" value="NZ_VORB01000001.1"/>
</dbReference>
<reference evidence="2 3" key="1">
    <citation type="submission" date="2019-08" db="EMBL/GenBank/DDBJ databases">
        <title>Genome of Luteibaculum oceani JCM 18817.</title>
        <authorList>
            <person name="Bowman J.P."/>
        </authorList>
    </citation>
    <scope>NUCLEOTIDE SEQUENCE [LARGE SCALE GENOMIC DNA]</scope>
    <source>
        <strain evidence="2 3">JCM 18817</strain>
    </source>
</reference>